<reference evidence="11" key="1">
    <citation type="journal article" date="2020" name="Fungal Divers.">
        <title>Resolving the Mortierellaceae phylogeny through synthesis of multi-gene phylogenetics and phylogenomics.</title>
        <authorList>
            <person name="Vandepol N."/>
            <person name="Liber J."/>
            <person name="Desiro A."/>
            <person name="Na H."/>
            <person name="Kennedy M."/>
            <person name="Barry K."/>
            <person name="Grigoriev I.V."/>
            <person name="Miller A.N."/>
            <person name="O'Donnell K."/>
            <person name="Stajich J.E."/>
            <person name="Bonito G."/>
        </authorList>
    </citation>
    <scope>NUCLEOTIDE SEQUENCE</scope>
    <source>
        <strain evidence="11">MES-2147</strain>
    </source>
</reference>
<feature type="transmembrane region" description="Helical" evidence="9">
    <location>
        <begin position="130"/>
        <end position="149"/>
    </location>
</feature>
<keyword evidence="7 9" id="KW-1133">Transmembrane helix</keyword>
<evidence type="ECO:0000256" key="9">
    <source>
        <dbReference type="SAM" id="Phobius"/>
    </source>
</evidence>
<feature type="transmembrane region" description="Helical" evidence="9">
    <location>
        <begin position="278"/>
        <end position="300"/>
    </location>
</feature>
<keyword evidence="5 9" id="KW-0812">Transmembrane</keyword>
<feature type="transmembrane region" description="Helical" evidence="9">
    <location>
        <begin position="244"/>
        <end position="266"/>
    </location>
</feature>
<keyword evidence="3" id="KW-0813">Transport</keyword>
<evidence type="ECO:0000313" key="12">
    <source>
        <dbReference type="Proteomes" id="UP000749646"/>
    </source>
</evidence>
<keyword evidence="6" id="KW-0029">Amino-acid transport</keyword>
<feature type="transmembrane region" description="Helical" evidence="9">
    <location>
        <begin position="51"/>
        <end position="74"/>
    </location>
</feature>
<evidence type="ECO:0000256" key="2">
    <source>
        <dbReference type="ARBA" id="ARBA00008066"/>
    </source>
</evidence>
<dbReference type="Pfam" id="PF01490">
    <property type="entry name" value="Aa_trans"/>
    <property type="match status" value="1"/>
</dbReference>
<evidence type="ECO:0000256" key="1">
    <source>
        <dbReference type="ARBA" id="ARBA00004128"/>
    </source>
</evidence>
<evidence type="ECO:0000313" key="11">
    <source>
        <dbReference type="EMBL" id="KAF9944804.1"/>
    </source>
</evidence>
<feature type="domain" description="Amino acid transporter transmembrane" evidence="10">
    <location>
        <begin position="3"/>
        <end position="298"/>
    </location>
</feature>
<evidence type="ECO:0000256" key="6">
    <source>
        <dbReference type="ARBA" id="ARBA00022970"/>
    </source>
</evidence>
<dbReference type="EMBL" id="JAAAHW010008229">
    <property type="protein sequence ID" value="KAF9944804.1"/>
    <property type="molecule type" value="Genomic_DNA"/>
</dbReference>
<keyword evidence="4" id="KW-0926">Vacuole</keyword>
<dbReference type="GO" id="GO:0015194">
    <property type="term" value="F:L-serine transmembrane transporter activity"/>
    <property type="evidence" value="ECO:0007669"/>
    <property type="project" value="TreeGrafter"/>
</dbReference>
<name>A0A9P6IU47_9FUNG</name>
<evidence type="ECO:0000256" key="8">
    <source>
        <dbReference type="ARBA" id="ARBA00023136"/>
    </source>
</evidence>
<feature type="transmembrane region" description="Helical" evidence="9">
    <location>
        <begin position="95"/>
        <end position="118"/>
    </location>
</feature>
<accession>A0A9P6IU47</accession>
<keyword evidence="12" id="KW-1185">Reference proteome</keyword>
<evidence type="ECO:0000256" key="7">
    <source>
        <dbReference type="ARBA" id="ARBA00022989"/>
    </source>
</evidence>
<comment type="caution">
    <text evidence="11">The sequence shown here is derived from an EMBL/GenBank/DDBJ whole genome shotgun (WGS) entry which is preliminary data.</text>
</comment>
<evidence type="ECO:0000256" key="4">
    <source>
        <dbReference type="ARBA" id="ARBA00022554"/>
    </source>
</evidence>
<dbReference type="PANTHER" id="PTHR22950">
    <property type="entry name" value="AMINO ACID TRANSPORTER"/>
    <property type="match status" value="1"/>
</dbReference>
<organism evidence="11 12">
    <name type="scientific">Modicella reniformis</name>
    <dbReference type="NCBI Taxonomy" id="1440133"/>
    <lineage>
        <taxon>Eukaryota</taxon>
        <taxon>Fungi</taxon>
        <taxon>Fungi incertae sedis</taxon>
        <taxon>Mucoromycota</taxon>
        <taxon>Mortierellomycotina</taxon>
        <taxon>Mortierellomycetes</taxon>
        <taxon>Mortierellales</taxon>
        <taxon>Mortierellaceae</taxon>
        <taxon>Modicella</taxon>
    </lineage>
</organism>
<dbReference type="GO" id="GO:0005290">
    <property type="term" value="F:L-histidine transmembrane transporter activity"/>
    <property type="evidence" value="ECO:0007669"/>
    <property type="project" value="TreeGrafter"/>
</dbReference>
<gene>
    <name evidence="11" type="ORF">BGZ65_011571</name>
</gene>
<dbReference type="Proteomes" id="UP000749646">
    <property type="component" value="Unassembled WGS sequence"/>
</dbReference>
<dbReference type="GO" id="GO:0005313">
    <property type="term" value="F:L-glutamate transmembrane transporter activity"/>
    <property type="evidence" value="ECO:0007669"/>
    <property type="project" value="TreeGrafter"/>
</dbReference>
<feature type="transmembrane region" description="Helical" evidence="9">
    <location>
        <begin position="220"/>
        <end position="238"/>
    </location>
</feature>
<comment type="similarity">
    <text evidence="2">Belongs to the amino acid/polyamine transporter 2 family.</text>
</comment>
<dbReference type="OrthoDB" id="438545at2759"/>
<dbReference type="AlphaFoldDB" id="A0A9P6IU47"/>
<dbReference type="GO" id="GO:0000329">
    <property type="term" value="C:fungal-type vacuole membrane"/>
    <property type="evidence" value="ECO:0007669"/>
    <property type="project" value="TreeGrafter"/>
</dbReference>
<keyword evidence="8 9" id="KW-0472">Membrane</keyword>
<protein>
    <recommendedName>
        <fullName evidence="10">Amino acid transporter transmembrane domain-containing protein</fullName>
    </recommendedName>
</protein>
<sequence>MGVIAPISFLRRLDSLKATSALALGAVVYLIFIVIYYYANPTQPLPSKDEIQLINFTPQFLTTLPIFVFAFTCHQNIFSVYNELSDNGQSMLNRIITSSIGSAVVVYHIIGILGYLTFGKTTGSNIIQMYSPTLLVTIGRIAIVILVLFSFPLQCHPCRACLDKVLFAVGEYWKSTRFGKNAAYNSLTAHDTEDDHVHPHTPTGTADHGGSNTEISEFKYVAMTTGILIASYIIAISVKELEIVLSFVGSTGSTAVSFILPGSFYYKLHKNDPWTKRKILSVCLMIYGWLIMVVCLTANIRRVIKG</sequence>
<dbReference type="GO" id="GO:0015189">
    <property type="term" value="F:L-lysine transmembrane transporter activity"/>
    <property type="evidence" value="ECO:0007669"/>
    <property type="project" value="TreeGrafter"/>
</dbReference>
<dbReference type="PANTHER" id="PTHR22950:SF678">
    <property type="entry name" value="VACUOLAR AMINO ACID TRANSPORTER 5-RELATED"/>
    <property type="match status" value="1"/>
</dbReference>
<dbReference type="GO" id="GO:0061459">
    <property type="term" value="F:L-arginine transmembrane transporter activity"/>
    <property type="evidence" value="ECO:0007669"/>
    <property type="project" value="TreeGrafter"/>
</dbReference>
<comment type="subcellular location">
    <subcellularLocation>
        <location evidence="1">Vacuole membrane</location>
        <topology evidence="1">Multi-pass membrane protein</topology>
    </subcellularLocation>
</comment>
<dbReference type="InterPro" id="IPR013057">
    <property type="entry name" value="AA_transpt_TM"/>
</dbReference>
<dbReference type="GO" id="GO:0005302">
    <property type="term" value="F:L-tyrosine transmembrane transporter activity"/>
    <property type="evidence" value="ECO:0007669"/>
    <property type="project" value="TreeGrafter"/>
</dbReference>
<proteinExistence type="inferred from homology"/>
<evidence type="ECO:0000256" key="5">
    <source>
        <dbReference type="ARBA" id="ARBA00022692"/>
    </source>
</evidence>
<feature type="transmembrane region" description="Helical" evidence="9">
    <location>
        <begin position="21"/>
        <end position="39"/>
    </location>
</feature>
<evidence type="ECO:0000259" key="10">
    <source>
        <dbReference type="Pfam" id="PF01490"/>
    </source>
</evidence>
<evidence type="ECO:0000256" key="3">
    <source>
        <dbReference type="ARBA" id="ARBA00022448"/>
    </source>
</evidence>